<accession>A0A9J5ZA61</accession>
<sequence length="153" mass="17239">MYMEEVKRDLIKNLDIDIGDDISMASASHTNNDDEECIAGEAQSDHSNEEIDIDALLAKTNLYTKTLKAKFNYIQSEAIAMYMEEVKRDTIRNLDIDIGDDISMASMSYTNNDDEECIAGEAQSDHSNEEIDIDALFAKFQEQVEESSSKATY</sequence>
<dbReference type="Proteomes" id="UP000824120">
    <property type="component" value="Chromosome 4"/>
</dbReference>
<gene>
    <name evidence="1" type="ORF">H5410_021026</name>
</gene>
<evidence type="ECO:0000313" key="2">
    <source>
        <dbReference type="Proteomes" id="UP000824120"/>
    </source>
</evidence>
<dbReference type="EMBL" id="JACXVP010000004">
    <property type="protein sequence ID" value="KAG5609745.1"/>
    <property type="molecule type" value="Genomic_DNA"/>
</dbReference>
<keyword evidence="2" id="KW-1185">Reference proteome</keyword>
<dbReference type="AlphaFoldDB" id="A0A9J5ZA61"/>
<protein>
    <submittedName>
        <fullName evidence="1">Uncharacterized protein</fullName>
    </submittedName>
</protein>
<organism evidence="1 2">
    <name type="scientific">Solanum commersonii</name>
    <name type="common">Commerson's wild potato</name>
    <name type="synonym">Commerson's nightshade</name>
    <dbReference type="NCBI Taxonomy" id="4109"/>
    <lineage>
        <taxon>Eukaryota</taxon>
        <taxon>Viridiplantae</taxon>
        <taxon>Streptophyta</taxon>
        <taxon>Embryophyta</taxon>
        <taxon>Tracheophyta</taxon>
        <taxon>Spermatophyta</taxon>
        <taxon>Magnoliopsida</taxon>
        <taxon>eudicotyledons</taxon>
        <taxon>Gunneridae</taxon>
        <taxon>Pentapetalae</taxon>
        <taxon>asterids</taxon>
        <taxon>lamiids</taxon>
        <taxon>Solanales</taxon>
        <taxon>Solanaceae</taxon>
        <taxon>Solanoideae</taxon>
        <taxon>Solaneae</taxon>
        <taxon>Solanum</taxon>
    </lineage>
</organism>
<reference evidence="1 2" key="1">
    <citation type="submission" date="2020-09" db="EMBL/GenBank/DDBJ databases">
        <title>De no assembly of potato wild relative species, Solanum commersonii.</title>
        <authorList>
            <person name="Cho K."/>
        </authorList>
    </citation>
    <scope>NUCLEOTIDE SEQUENCE [LARGE SCALE GENOMIC DNA]</scope>
    <source>
        <strain evidence="1">LZ3.2</strain>
        <tissue evidence="1">Leaf</tissue>
    </source>
</reference>
<evidence type="ECO:0000313" key="1">
    <source>
        <dbReference type="EMBL" id="KAG5609745.1"/>
    </source>
</evidence>
<comment type="caution">
    <text evidence="1">The sequence shown here is derived from an EMBL/GenBank/DDBJ whole genome shotgun (WGS) entry which is preliminary data.</text>
</comment>
<proteinExistence type="predicted"/>
<name>A0A9J5ZA61_SOLCO</name>